<gene>
    <name evidence="1" type="ORF">MENTE1834_LOCUS41089</name>
</gene>
<organism evidence="1 2">
    <name type="scientific">Meloidogyne enterolobii</name>
    <name type="common">Root-knot nematode worm</name>
    <name type="synonym">Meloidogyne mayaguensis</name>
    <dbReference type="NCBI Taxonomy" id="390850"/>
    <lineage>
        <taxon>Eukaryota</taxon>
        <taxon>Metazoa</taxon>
        <taxon>Ecdysozoa</taxon>
        <taxon>Nematoda</taxon>
        <taxon>Chromadorea</taxon>
        <taxon>Rhabditida</taxon>
        <taxon>Tylenchina</taxon>
        <taxon>Tylenchomorpha</taxon>
        <taxon>Tylenchoidea</taxon>
        <taxon>Meloidogynidae</taxon>
        <taxon>Meloidogyninae</taxon>
        <taxon>Meloidogyne</taxon>
    </lineage>
</organism>
<name>A0ACB1AR85_MELEN</name>
<keyword evidence="2" id="KW-1185">Reference proteome</keyword>
<reference evidence="1" key="1">
    <citation type="submission" date="2023-11" db="EMBL/GenBank/DDBJ databases">
        <authorList>
            <person name="Poullet M."/>
        </authorList>
    </citation>
    <scope>NUCLEOTIDE SEQUENCE</scope>
    <source>
        <strain evidence="1">E1834</strain>
    </source>
</reference>
<proteinExistence type="predicted"/>
<dbReference type="EMBL" id="CAVMJV010000099">
    <property type="protein sequence ID" value="CAK5096269.1"/>
    <property type="molecule type" value="Genomic_DNA"/>
</dbReference>
<evidence type="ECO:0000313" key="2">
    <source>
        <dbReference type="Proteomes" id="UP001497535"/>
    </source>
</evidence>
<comment type="caution">
    <text evidence="1">The sequence shown here is derived from an EMBL/GenBank/DDBJ whole genome shotgun (WGS) entry which is preliminary data.</text>
</comment>
<dbReference type="Proteomes" id="UP001497535">
    <property type="component" value="Unassembled WGS sequence"/>
</dbReference>
<sequence length="121" mass="14259">MWQYLRLQIHQATEFQTPFFLQSGNLAFIFYALIQATLFTQLYTAVLLSSLIRGENPRPWENYNEMVGFSGNFYYFNGVSGKFSETVSGKFSLIIIFFRKLLLFYLGFRKVQFCFSGILFY</sequence>
<accession>A0ACB1AR85</accession>
<evidence type="ECO:0000313" key="1">
    <source>
        <dbReference type="EMBL" id="CAK5096269.1"/>
    </source>
</evidence>
<protein>
    <submittedName>
        <fullName evidence="1">Uncharacterized protein</fullName>
    </submittedName>
</protein>